<feature type="transmembrane region" description="Helical" evidence="1">
    <location>
        <begin position="158"/>
        <end position="179"/>
    </location>
</feature>
<reference evidence="2 3" key="1">
    <citation type="submission" date="2016-11" db="EMBL/GenBank/DDBJ databases">
        <authorList>
            <person name="Jaros S."/>
            <person name="Januszkiewicz K."/>
            <person name="Wedrychowicz H."/>
        </authorList>
    </citation>
    <scope>NUCLEOTIDE SEQUENCE [LARGE SCALE GENOMIC DNA]</scope>
    <source>
        <strain evidence="2 3">GAS138</strain>
    </source>
</reference>
<protein>
    <recommendedName>
        <fullName evidence="4">Bll5862 protein</fullName>
    </recommendedName>
</protein>
<gene>
    <name evidence="2" type="ORF">SAMN05443248_5689</name>
</gene>
<dbReference type="Proteomes" id="UP000189796">
    <property type="component" value="Chromosome I"/>
</dbReference>
<evidence type="ECO:0008006" key="4">
    <source>
        <dbReference type="Google" id="ProtNLM"/>
    </source>
</evidence>
<sequence length="198" mass="21165">MPVTIDLPNAAGPGVRYAYKASLIGSAHQFELTDGGLSWRIGGKSGAWPYADIAAIRLSYRPVSMQSRRFRADIENADGGRLAVLSTSWQTAALMAPQDQDYRAFIMQLHARMQQAGSNAALVGGLGPRVYAAAIAFLTLVAVAISGLLVRALATGEWAGGLFLVGFAALFGWQIGGFVGRNRPRTYTFDHLPEALLP</sequence>
<keyword evidence="1" id="KW-0812">Transmembrane</keyword>
<accession>A0A1M5V0D1</accession>
<evidence type="ECO:0000313" key="2">
    <source>
        <dbReference type="EMBL" id="SHH68701.1"/>
    </source>
</evidence>
<dbReference type="RefSeq" id="WP_245332263.1">
    <property type="nucleotide sequence ID" value="NZ_LT670817.1"/>
</dbReference>
<dbReference type="EMBL" id="LT670817">
    <property type="protein sequence ID" value="SHH68701.1"/>
    <property type="molecule type" value="Genomic_DNA"/>
</dbReference>
<proteinExistence type="predicted"/>
<keyword evidence="1" id="KW-0472">Membrane</keyword>
<dbReference type="AlphaFoldDB" id="A0A1M5V0D1"/>
<keyword evidence="1" id="KW-1133">Transmembrane helix</keyword>
<evidence type="ECO:0000256" key="1">
    <source>
        <dbReference type="SAM" id="Phobius"/>
    </source>
</evidence>
<name>A0A1M5V0D1_9BRAD</name>
<organism evidence="2 3">
    <name type="scientific">Bradyrhizobium erythrophlei</name>
    <dbReference type="NCBI Taxonomy" id="1437360"/>
    <lineage>
        <taxon>Bacteria</taxon>
        <taxon>Pseudomonadati</taxon>
        <taxon>Pseudomonadota</taxon>
        <taxon>Alphaproteobacteria</taxon>
        <taxon>Hyphomicrobiales</taxon>
        <taxon>Nitrobacteraceae</taxon>
        <taxon>Bradyrhizobium</taxon>
    </lineage>
</organism>
<evidence type="ECO:0000313" key="3">
    <source>
        <dbReference type="Proteomes" id="UP000189796"/>
    </source>
</evidence>
<feature type="transmembrane region" description="Helical" evidence="1">
    <location>
        <begin position="130"/>
        <end position="152"/>
    </location>
</feature>